<evidence type="ECO:0000313" key="2">
    <source>
        <dbReference type="EMBL" id="MDD1150378.1"/>
    </source>
</evidence>
<name>A0ABT5Q842_9PSED</name>
<dbReference type="Proteomes" id="UP001217610">
    <property type="component" value="Unassembled WGS sequence"/>
</dbReference>
<evidence type="ECO:0000313" key="3">
    <source>
        <dbReference type="Proteomes" id="UP001217610"/>
    </source>
</evidence>
<keyword evidence="3" id="KW-1185">Reference proteome</keyword>
<comment type="caution">
    <text evidence="2">The sequence shown here is derived from an EMBL/GenBank/DDBJ whole genome shotgun (WGS) entry which is preliminary data.</text>
</comment>
<feature type="region of interest" description="Disordered" evidence="1">
    <location>
        <begin position="97"/>
        <end position="119"/>
    </location>
</feature>
<gene>
    <name evidence="2" type="ORF">M5G25_19040</name>
</gene>
<dbReference type="EMBL" id="JAMDGR010000015">
    <property type="protein sequence ID" value="MDD1150378.1"/>
    <property type="molecule type" value="Genomic_DNA"/>
</dbReference>
<organism evidence="2 3">
    <name type="scientific">Pseudomonas idahonensis</name>
    <dbReference type="NCBI Taxonomy" id="2942628"/>
    <lineage>
        <taxon>Bacteria</taxon>
        <taxon>Pseudomonadati</taxon>
        <taxon>Pseudomonadota</taxon>
        <taxon>Gammaproteobacteria</taxon>
        <taxon>Pseudomonadales</taxon>
        <taxon>Pseudomonadaceae</taxon>
        <taxon>Pseudomonas</taxon>
    </lineage>
</organism>
<reference evidence="2 3" key="1">
    <citation type="submission" date="2022-05" db="EMBL/GenBank/DDBJ databases">
        <title>Novel Pseudomonas spp. Isolated from a Rainbow Trout Aquaculture Facility.</title>
        <authorList>
            <person name="Testerman T."/>
            <person name="Graf J."/>
        </authorList>
    </citation>
    <scope>NUCLEOTIDE SEQUENCE [LARGE SCALE GENOMIC DNA]</scope>
    <source>
        <strain evidence="2 3">ID357</strain>
    </source>
</reference>
<dbReference type="RefSeq" id="WP_273923659.1">
    <property type="nucleotide sequence ID" value="NZ_JAMDGR010000015.1"/>
</dbReference>
<protein>
    <submittedName>
        <fullName evidence="2">Uncharacterized protein</fullName>
    </submittedName>
</protein>
<accession>A0ABT5Q842</accession>
<evidence type="ECO:0000256" key="1">
    <source>
        <dbReference type="SAM" id="MobiDB-lite"/>
    </source>
</evidence>
<proteinExistence type="predicted"/>
<feature type="compositionally biased region" description="Basic and acidic residues" evidence="1">
    <location>
        <begin position="98"/>
        <end position="107"/>
    </location>
</feature>
<sequence length="119" mass="13095">MTSLKNKRKATEQVTPEFLAAGRLYSQLHEAGLDKSPEAAEAFQRMYDAAPESFRQDMHDMAVQMGLMPSVPDGYTDEGEPVYTLEGLADRLGLSPEEAQRAAEELGLKPGTTKVNKVH</sequence>